<evidence type="ECO:0000313" key="2">
    <source>
        <dbReference type="Proteomes" id="UP000288716"/>
    </source>
</evidence>
<proteinExistence type="predicted"/>
<comment type="caution">
    <text evidence="1">The sequence shown here is derived from an EMBL/GenBank/DDBJ whole genome shotgun (WGS) entry which is preliminary data.</text>
</comment>
<dbReference type="VEuPathDB" id="VectorBase:LDEU013248"/>
<dbReference type="InterPro" id="IPR043502">
    <property type="entry name" value="DNA/RNA_pol_sf"/>
</dbReference>
<dbReference type="AlphaFoldDB" id="A0A443RTY7"/>
<organism evidence="1 2">
    <name type="scientific">Leptotrombidium deliense</name>
    <dbReference type="NCBI Taxonomy" id="299467"/>
    <lineage>
        <taxon>Eukaryota</taxon>
        <taxon>Metazoa</taxon>
        <taxon>Ecdysozoa</taxon>
        <taxon>Arthropoda</taxon>
        <taxon>Chelicerata</taxon>
        <taxon>Arachnida</taxon>
        <taxon>Acari</taxon>
        <taxon>Acariformes</taxon>
        <taxon>Trombidiformes</taxon>
        <taxon>Prostigmata</taxon>
        <taxon>Anystina</taxon>
        <taxon>Parasitengona</taxon>
        <taxon>Trombiculoidea</taxon>
        <taxon>Trombiculidae</taxon>
        <taxon>Leptotrombidium</taxon>
    </lineage>
</organism>
<dbReference type="STRING" id="299467.A0A443RTY7"/>
<dbReference type="Gene3D" id="3.30.70.270">
    <property type="match status" value="1"/>
</dbReference>
<protein>
    <submittedName>
        <fullName evidence="1">Uncharacterized protein</fullName>
    </submittedName>
</protein>
<sequence length="88" mass="9883">MRKNGVHANKKKYKFGVSRISNIGDDFLPGGVRPSVEKVKAIKKAPEPKNETLLKSYLGGLGYYGRCLPNLSSVIEKLYKLTEIIMRE</sequence>
<dbReference type="OrthoDB" id="427924at2759"/>
<reference evidence="1 2" key="1">
    <citation type="journal article" date="2018" name="Gigascience">
        <title>Genomes of trombidid mites reveal novel predicted allergens and laterally-transferred genes associated with secondary metabolism.</title>
        <authorList>
            <person name="Dong X."/>
            <person name="Chaisiri K."/>
            <person name="Xia D."/>
            <person name="Armstrong S.D."/>
            <person name="Fang Y."/>
            <person name="Donnelly M.J."/>
            <person name="Kadowaki T."/>
            <person name="McGarry J.W."/>
            <person name="Darby A.C."/>
            <person name="Makepeace B.L."/>
        </authorList>
    </citation>
    <scope>NUCLEOTIDE SEQUENCE [LARGE SCALE GENOMIC DNA]</scope>
    <source>
        <strain evidence="1">UoL-UT</strain>
    </source>
</reference>
<dbReference type="PANTHER" id="PTHR37984">
    <property type="entry name" value="PROTEIN CBG26694"/>
    <property type="match status" value="1"/>
</dbReference>
<gene>
    <name evidence="1" type="ORF">B4U80_12418</name>
</gene>
<evidence type="ECO:0000313" key="1">
    <source>
        <dbReference type="EMBL" id="RWS18792.1"/>
    </source>
</evidence>
<dbReference type="InterPro" id="IPR043128">
    <property type="entry name" value="Rev_trsase/Diguanyl_cyclase"/>
</dbReference>
<accession>A0A443RTY7</accession>
<name>A0A443RTY7_9ACAR</name>
<dbReference type="Proteomes" id="UP000288716">
    <property type="component" value="Unassembled WGS sequence"/>
</dbReference>
<dbReference type="GO" id="GO:0071897">
    <property type="term" value="P:DNA biosynthetic process"/>
    <property type="evidence" value="ECO:0007669"/>
    <property type="project" value="UniProtKB-ARBA"/>
</dbReference>
<keyword evidence="2" id="KW-1185">Reference proteome</keyword>
<dbReference type="PANTHER" id="PTHR37984:SF13">
    <property type="entry name" value="RIBONUCLEASE H"/>
    <property type="match status" value="1"/>
</dbReference>
<dbReference type="SUPFAM" id="SSF56672">
    <property type="entry name" value="DNA/RNA polymerases"/>
    <property type="match status" value="1"/>
</dbReference>
<dbReference type="InterPro" id="IPR050951">
    <property type="entry name" value="Retrovirus_Pol_polyprotein"/>
</dbReference>
<dbReference type="EMBL" id="NCKV01034197">
    <property type="protein sequence ID" value="RWS18792.1"/>
    <property type="molecule type" value="Genomic_DNA"/>
</dbReference>